<proteinExistence type="predicted"/>
<evidence type="ECO:0000313" key="7">
    <source>
        <dbReference type="EMBL" id="TWW61406.1"/>
    </source>
</evidence>
<dbReference type="PANTHER" id="PTHR26451">
    <property type="entry name" value="G_PROTEIN_RECEP_F1_2 DOMAIN-CONTAINING PROTEIN"/>
    <property type="match status" value="1"/>
</dbReference>
<name>A0A5C6N2G1_9TELE</name>
<feature type="transmembrane region" description="Helical" evidence="5">
    <location>
        <begin position="86"/>
        <end position="103"/>
    </location>
</feature>
<feature type="transmembrane region" description="Helical" evidence="5">
    <location>
        <begin position="265"/>
        <end position="285"/>
    </location>
</feature>
<dbReference type="Proteomes" id="UP000324091">
    <property type="component" value="Chromosome 4"/>
</dbReference>
<gene>
    <name evidence="7" type="ORF">D4764_04G0000520</name>
</gene>
<dbReference type="AlphaFoldDB" id="A0A5C6N2G1"/>
<dbReference type="InterPro" id="IPR052921">
    <property type="entry name" value="GPCR1_Superfamily_Member"/>
</dbReference>
<feature type="transmembrane region" description="Helical" evidence="5">
    <location>
        <begin position="511"/>
        <end position="531"/>
    </location>
</feature>
<dbReference type="GO" id="GO:0004930">
    <property type="term" value="F:G protein-coupled receptor activity"/>
    <property type="evidence" value="ECO:0007669"/>
    <property type="project" value="InterPro"/>
</dbReference>
<dbReference type="PANTHER" id="PTHR26451:SF998">
    <property type="entry name" value="ODORANT RECEPTOR-RELATED"/>
    <property type="match status" value="1"/>
</dbReference>
<feature type="transmembrane region" description="Helical" evidence="5">
    <location>
        <begin position="429"/>
        <end position="448"/>
    </location>
</feature>
<dbReference type="InterPro" id="IPR000276">
    <property type="entry name" value="GPCR_Rhodpsn"/>
</dbReference>
<evidence type="ECO:0000313" key="8">
    <source>
        <dbReference type="Proteomes" id="UP000324091"/>
    </source>
</evidence>
<reference evidence="7 8" key="1">
    <citation type="submission" date="2019-04" db="EMBL/GenBank/DDBJ databases">
        <title>Chromosome genome assembly for Takifugu flavidus.</title>
        <authorList>
            <person name="Xiao S."/>
        </authorList>
    </citation>
    <scope>NUCLEOTIDE SEQUENCE [LARGE SCALE GENOMIC DNA]</scope>
    <source>
        <strain evidence="7">HTHZ2018</strain>
        <tissue evidence="7">Muscle</tissue>
    </source>
</reference>
<dbReference type="CDD" id="cd00637">
    <property type="entry name" value="7tm_classA_rhodopsin-like"/>
    <property type="match status" value="2"/>
</dbReference>
<dbReference type="Pfam" id="PF00001">
    <property type="entry name" value="7tm_1"/>
    <property type="match status" value="2"/>
</dbReference>
<dbReference type="GO" id="GO:0004984">
    <property type="term" value="F:olfactory receptor activity"/>
    <property type="evidence" value="ECO:0007669"/>
    <property type="project" value="TreeGrafter"/>
</dbReference>
<feature type="transmembrane region" description="Helical" evidence="5">
    <location>
        <begin position="225"/>
        <end position="245"/>
    </location>
</feature>
<keyword evidence="8" id="KW-1185">Reference proteome</keyword>
<accession>A0A5C6N2G1</accession>
<feature type="domain" description="G-protein coupled receptors family 1 profile" evidence="6">
    <location>
        <begin position="38"/>
        <end position="283"/>
    </location>
</feature>
<dbReference type="FunFam" id="1.20.1070.10:FF:000096">
    <property type="entry name" value="Odorant receptor 131-2"/>
    <property type="match status" value="2"/>
</dbReference>
<feature type="transmembrane region" description="Helical" evidence="5">
    <location>
        <begin position="455"/>
        <end position="476"/>
    </location>
</feature>
<keyword evidence="3 5" id="KW-1133">Transmembrane helix</keyword>
<sequence>MNGSAANVSVIVQYRDSFTKAVIKNVIILVVGIFINYINSSFIHTFCKHQMFYMNPRYILFIHLVINDLIQVNVTIMLFVISYTIYRINICMCWVFLLLAVVATENSPLNLACMALECYSAVCFPLHHLQVWTIKRTLTLILLMWTTTTVSATSDLVITLATEHLTIVHSQVFCLRHTAFPLDIITMKRDVTYALFLVIIWITIFYTYFQILLTAKTAGKDTVKARNTIILHSFQLLLCMASYLAPALRDLLQNQFPENYIDILFVYYILVQVLPRSTSPMIYGLRDPTFRKYLKRTILDFTVPWPSRRRHQWGGSGVFLQQEKRGEEVWVVGGSGSMFSGRVSWDRYKLVLLSRPTLEDPTCSATVGPTRRDSLVTALIKNLIVTLLCLIINYINGTQIHTFRKHQVCTGTDLPSDRTPQIFNSNPRYILFIHLVINDMLQLFLSTFLHVITYIFVRVNVSFCSIILVTIILTTLNTPLNLASMAIERYIAICLPLRYGHICTVRKTYSLIGLMWVLSVFAILPDFFALLTTQPLTFFHSPVICLREQVFRSAYSVVNREVSHTVFLVLVWLTLVYTYINIVCAAKRASAQAQRARNTILLHAFQVLLSMLNYVRVLFEQGLLLLLPGHYMSIIFASYVIIQILPRFVSPIVYGLRDQTFRKYVSRYLLCKMGLGGH</sequence>
<keyword evidence="2 5" id="KW-0812">Transmembrane</keyword>
<feature type="domain" description="G-protein coupled receptors family 1 profile" evidence="6">
    <location>
        <begin position="395"/>
        <end position="654"/>
    </location>
</feature>
<feature type="transmembrane region" description="Helical" evidence="5">
    <location>
        <begin position="375"/>
        <end position="395"/>
    </location>
</feature>
<comment type="subcellular location">
    <subcellularLocation>
        <location evidence="1">Membrane</location>
    </subcellularLocation>
</comment>
<feature type="transmembrane region" description="Helical" evidence="5">
    <location>
        <begin position="21"/>
        <end position="38"/>
    </location>
</feature>
<keyword evidence="4 5" id="KW-0472">Membrane</keyword>
<dbReference type="GO" id="GO:0016020">
    <property type="term" value="C:membrane"/>
    <property type="evidence" value="ECO:0007669"/>
    <property type="project" value="UniProtKB-SubCell"/>
</dbReference>
<evidence type="ECO:0000256" key="1">
    <source>
        <dbReference type="ARBA" id="ARBA00004370"/>
    </source>
</evidence>
<feature type="transmembrane region" description="Helical" evidence="5">
    <location>
        <begin position="631"/>
        <end position="654"/>
    </location>
</feature>
<dbReference type="PRINTS" id="PR00237">
    <property type="entry name" value="GPCRRHODOPSN"/>
</dbReference>
<feature type="transmembrane region" description="Helical" evidence="5">
    <location>
        <begin position="482"/>
        <end position="499"/>
    </location>
</feature>
<organism evidence="7 8">
    <name type="scientific">Takifugu flavidus</name>
    <name type="common">sansaifugu</name>
    <dbReference type="NCBI Taxonomy" id="433684"/>
    <lineage>
        <taxon>Eukaryota</taxon>
        <taxon>Metazoa</taxon>
        <taxon>Chordata</taxon>
        <taxon>Craniata</taxon>
        <taxon>Vertebrata</taxon>
        <taxon>Euteleostomi</taxon>
        <taxon>Actinopterygii</taxon>
        <taxon>Neopterygii</taxon>
        <taxon>Teleostei</taxon>
        <taxon>Neoteleostei</taxon>
        <taxon>Acanthomorphata</taxon>
        <taxon>Eupercaria</taxon>
        <taxon>Tetraodontiformes</taxon>
        <taxon>Tetradontoidea</taxon>
        <taxon>Tetraodontidae</taxon>
        <taxon>Takifugu</taxon>
    </lineage>
</organism>
<dbReference type="Gene3D" id="1.20.1070.10">
    <property type="entry name" value="Rhodopsin 7-helix transmembrane proteins"/>
    <property type="match status" value="2"/>
</dbReference>
<evidence type="ECO:0000256" key="5">
    <source>
        <dbReference type="SAM" id="Phobius"/>
    </source>
</evidence>
<evidence type="ECO:0000256" key="4">
    <source>
        <dbReference type="ARBA" id="ARBA00023136"/>
    </source>
</evidence>
<dbReference type="EMBL" id="RHFK02000017">
    <property type="protein sequence ID" value="TWW61406.1"/>
    <property type="molecule type" value="Genomic_DNA"/>
</dbReference>
<comment type="caution">
    <text evidence="7">The sequence shown here is derived from an EMBL/GenBank/DDBJ whole genome shotgun (WGS) entry which is preliminary data.</text>
</comment>
<feature type="transmembrane region" description="Helical" evidence="5">
    <location>
        <begin position="58"/>
        <end position="79"/>
    </location>
</feature>
<protein>
    <recommendedName>
        <fullName evidence="6">G-protein coupled receptors family 1 profile domain-containing protein</fullName>
    </recommendedName>
</protein>
<dbReference type="SUPFAM" id="SSF81321">
    <property type="entry name" value="Family A G protein-coupled receptor-like"/>
    <property type="match status" value="2"/>
</dbReference>
<dbReference type="PROSITE" id="PS50262">
    <property type="entry name" value="G_PROTEIN_RECEP_F1_2"/>
    <property type="match status" value="2"/>
</dbReference>
<evidence type="ECO:0000259" key="6">
    <source>
        <dbReference type="PROSITE" id="PS50262"/>
    </source>
</evidence>
<feature type="transmembrane region" description="Helical" evidence="5">
    <location>
        <begin position="191"/>
        <end position="213"/>
    </location>
</feature>
<feature type="transmembrane region" description="Helical" evidence="5">
    <location>
        <begin position="600"/>
        <end position="619"/>
    </location>
</feature>
<feature type="transmembrane region" description="Helical" evidence="5">
    <location>
        <begin position="562"/>
        <end position="580"/>
    </location>
</feature>
<evidence type="ECO:0000256" key="3">
    <source>
        <dbReference type="ARBA" id="ARBA00022989"/>
    </source>
</evidence>
<dbReference type="GO" id="GO:0005549">
    <property type="term" value="F:odorant binding"/>
    <property type="evidence" value="ECO:0007669"/>
    <property type="project" value="TreeGrafter"/>
</dbReference>
<evidence type="ECO:0000256" key="2">
    <source>
        <dbReference type="ARBA" id="ARBA00022692"/>
    </source>
</evidence>
<dbReference type="InterPro" id="IPR017452">
    <property type="entry name" value="GPCR_Rhodpsn_7TM"/>
</dbReference>